<comment type="caution">
    <text evidence="2">The sequence shown here is derived from an EMBL/GenBank/DDBJ whole genome shotgun (WGS) entry which is preliminary data.</text>
</comment>
<evidence type="ECO:0000313" key="2">
    <source>
        <dbReference type="EMBL" id="RXI78745.1"/>
    </source>
</evidence>
<keyword evidence="1" id="KW-1133">Transmembrane helix</keyword>
<protein>
    <submittedName>
        <fullName evidence="2">Uncharacterized protein</fullName>
    </submittedName>
</protein>
<keyword evidence="1" id="KW-0812">Transmembrane</keyword>
<organism evidence="2 3">
    <name type="scientific">Levilactobacillus suantsaii</name>
    <dbReference type="NCBI Taxonomy" id="2292255"/>
    <lineage>
        <taxon>Bacteria</taxon>
        <taxon>Bacillati</taxon>
        <taxon>Bacillota</taxon>
        <taxon>Bacilli</taxon>
        <taxon>Lactobacillales</taxon>
        <taxon>Lactobacillaceae</taxon>
        <taxon>Levilactobacillus</taxon>
    </lineage>
</organism>
<name>A0A4Q0VI46_9LACO</name>
<sequence>MLLALRIVTLAPLRPFLKTILRACLRYFLVVLTRFLVATFLVAFLVTFLVACLTFFVCLVVAVTELDEAATADELERVGVVTTGLVVVVCDEATELAVVPLAAVAWLPAAFAVVANMPPSVKTATNPKT</sequence>
<evidence type="ECO:0000313" key="3">
    <source>
        <dbReference type="Proteomes" id="UP000290602"/>
    </source>
</evidence>
<feature type="transmembrane region" description="Helical" evidence="1">
    <location>
        <begin position="38"/>
        <end position="63"/>
    </location>
</feature>
<evidence type="ECO:0000256" key="1">
    <source>
        <dbReference type="SAM" id="Phobius"/>
    </source>
</evidence>
<dbReference type="AlphaFoldDB" id="A0A4Q0VI46"/>
<keyword evidence="3" id="KW-1185">Reference proteome</keyword>
<proteinExistence type="predicted"/>
<gene>
    <name evidence="2" type="ORF">DXH47_05770</name>
</gene>
<keyword evidence="1" id="KW-0472">Membrane</keyword>
<reference evidence="2 3" key="1">
    <citation type="submission" date="2018-08" db="EMBL/GenBank/DDBJ databases">
        <title>Lactobacillus suantsai sp. nov., isolated from traditional fermented suan-tsai in Taiwan.</title>
        <authorList>
            <person name="Huang C.-H."/>
        </authorList>
    </citation>
    <scope>NUCLEOTIDE SEQUENCE [LARGE SCALE GENOMIC DNA]</scope>
    <source>
        <strain evidence="2 3">BCRC 12945</strain>
    </source>
</reference>
<dbReference type="Proteomes" id="UP000290602">
    <property type="component" value="Unassembled WGS sequence"/>
</dbReference>
<accession>A0A4Q0VI46</accession>
<dbReference type="EMBL" id="QXIL01000008">
    <property type="protein sequence ID" value="RXI78745.1"/>
    <property type="molecule type" value="Genomic_DNA"/>
</dbReference>